<evidence type="ECO:0000256" key="1">
    <source>
        <dbReference type="SAM" id="MobiDB-lite"/>
    </source>
</evidence>
<dbReference type="AlphaFoldDB" id="A0A7X2N2U8"/>
<keyword evidence="2" id="KW-0472">Membrane</keyword>
<proteinExistence type="predicted"/>
<dbReference type="RefSeq" id="WP_154459999.1">
    <property type="nucleotide sequence ID" value="NZ_JAXEST010000029.1"/>
</dbReference>
<evidence type="ECO:0000313" key="3">
    <source>
        <dbReference type="EMBL" id="MSS01464.1"/>
    </source>
</evidence>
<dbReference type="EMBL" id="VUMM01000007">
    <property type="protein sequence ID" value="MSS01464.1"/>
    <property type="molecule type" value="Genomic_DNA"/>
</dbReference>
<feature type="region of interest" description="Disordered" evidence="1">
    <location>
        <begin position="214"/>
        <end position="241"/>
    </location>
</feature>
<name>A0A7X2N2U8_9FIRM</name>
<protein>
    <submittedName>
        <fullName evidence="3">Uncharacterized protein</fullName>
    </submittedName>
</protein>
<evidence type="ECO:0000313" key="4">
    <source>
        <dbReference type="Proteomes" id="UP000470082"/>
    </source>
</evidence>
<dbReference type="Proteomes" id="UP000470082">
    <property type="component" value="Unassembled WGS sequence"/>
</dbReference>
<organism evidence="3 4">
    <name type="scientific">Floccifex porci</name>
    <dbReference type="NCBI Taxonomy" id="2606629"/>
    <lineage>
        <taxon>Bacteria</taxon>
        <taxon>Bacillati</taxon>
        <taxon>Bacillota</taxon>
        <taxon>Erysipelotrichia</taxon>
        <taxon>Erysipelotrichales</taxon>
        <taxon>Erysipelotrichaceae</taxon>
        <taxon>Floccifex</taxon>
    </lineage>
</organism>
<reference evidence="3 4" key="1">
    <citation type="submission" date="2019-08" db="EMBL/GenBank/DDBJ databases">
        <title>In-depth cultivation of the pig gut microbiome towards novel bacterial diversity and tailored functional studies.</title>
        <authorList>
            <person name="Wylensek D."/>
            <person name="Hitch T.C.A."/>
            <person name="Clavel T."/>
        </authorList>
    </citation>
    <scope>NUCLEOTIDE SEQUENCE [LARGE SCALE GENOMIC DNA]</scope>
    <source>
        <strain evidence="3 4">LKV-178-WT-2G</strain>
    </source>
</reference>
<keyword evidence="4" id="KW-1185">Reference proteome</keyword>
<keyword evidence="2" id="KW-0812">Transmembrane</keyword>
<evidence type="ECO:0000256" key="2">
    <source>
        <dbReference type="SAM" id="Phobius"/>
    </source>
</evidence>
<sequence length="265" mass="31517">MKKKCDYCGNYYDDTEKNCPYCCAPNDHIARSSNSQPKTIEELKQWYKDHNLPPEEITRYFIGKNKKEARCIGIYQDEQTGNFVVYKNKDNGQRAIRYEGKDEAYAVNEVYQRLRAEISNQKKRNQNQRGMPRSEKKRFPIFLVFSISIVLILLFSFLLASPSTSRGYYHYNGNEYYYVNNDWYYYDDVYDDWYYTDSIDSELKDNADSYYQSDQYDPSSGVSDFEDSQYWSSDSSDFSDDWDNDSSWDFSDSWDSSSSDWSSDW</sequence>
<keyword evidence="2" id="KW-1133">Transmembrane helix</keyword>
<accession>A0A7X2N2U8</accession>
<gene>
    <name evidence="3" type="ORF">FYJ50_05015</name>
</gene>
<comment type="caution">
    <text evidence="3">The sequence shown here is derived from an EMBL/GenBank/DDBJ whole genome shotgun (WGS) entry which is preliminary data.</text>
</comment>
<feature type="transmembrane region" description="Helical" evidence="2">
    <location>
        <begin position="139"/>
        <end position="160"/>
    </location>
</feature>